<organism evidence="1 2">
    <name type="scientific">Tanacetum coccineum</name>
    <dbReference type="NCBI Taxonomy" id="301880"/>
    <lineage>
        <taxon>Eukaryota</taxon>
        <taxon>Viridiplantae</taxon>
        <taxon>Streptophyta</taxon>
        <taxon>Embryophyta</taxon>
        <taxon>Tracheophyta</taxon>
        <taxon>Spermatophyta</taxon>
        <taxon>Magnoliopsida</taxon>
        <taxon>eudicotyledons</taxon>
        <taxon>Gunneridae</taxon>
        <taxon>Pentapetalae</taxon>
        <taxon>asterids</taxon>
        <taxon>campanulids</taxon>
        <taxon>Asterales</taxon>
        <taxon>Asteraceae</taxon>
        <taxon>Asteroideae</taxon>
        <taxon>Anthemideae</taxon>
        <taxon>Anthemidinae</taxon>
        <taxon>Tanacetum</taxon>
    </lineage>
</organism>
<sequence>MTSKPPGLVENENYIRCGSRRVLRKSTMRRNFTIMADKYEYEKKKKEKQGSTLAITGRKALGHKNQHILSPGQYHQDVRGRSYIAKKTETLSQPASQS</sequence>
<accession>A0ABQ5F3B2</accession>
<evidence type="ECO:0000313" key="1">
    <source>
        <dbReference type="EMBL" id="GJT57519.1"/>
    </source>
</evidence>
<reference evidence="1" key="1">
    <citation type="journal article" date="2022" name="Int. J. Mol. Sci.">
        <title>Draft Genome of Tanacetum Coccineum: Genomic Comparison of Closely Related Tanacetum-Family Plants.</title>
        <authorList>
            <person name="Yamashiro T."/>
            <person name="Shiraishi A."/>
            <person name="Nakayama K."/>
            <person name="Satake H."/>
        </authorList>
    </citation>
    <scope>NUCLEOTIDE SEQUENCE</scope>
</reference>
<dbReference type="Proteomes" id="UP001151760">
    <property type="component" value="Unassembled WGS sequence"/>
</dbReference>
<evidence type="ECO:0000313" key="2">
    <source>
        <dbReference type="Proteomes" id="UP001151760"/>
    </source>
</evidence>
<proteinExistence type="predicted"/>
<reference evidence="1" key="2">
    <citation type="submission" date="2022-01" db="EMBL/GenBank/DDBJ databases">
        <authorList>
            <person name="Yamashiro T."/>
            <person name="Shiraishi A."/>
            <person name="Satake H."/>
            <person name="Nakayama K."/>
        </authorList>
    </citation>
    <scope>NUCLEOTIDE SEQUENCE</scope>
</reference>
<comment type="caution">
    <text evidence="1">The sequence shown here is derived from an EMBL/GenBank/DDBJ whole genome shotgun (WGS) entry which is preliminary data.</text>
</comment>
<protein>
    <submittedName>
        <fullName evidence="1">Uncharacterized protein</fullName>
    </submittedName>
</protein>
<name>A0ABQ5F3B2_9ASTR</name>
<keyword evidence="2" id="KW-1185">Reference proteome</keyword>
<gene>
    <name evidence="1" type="ORF">Tco_0992573</name>
</gene>
<dbReference type="EMBL" id="BQNB010016937">
    <property type="protein sequence ID" value="GJT57519.1"/>
    <property type="molecule type" value="Genomic_DNA"/>
</dbReference>